<keyword evidence="3" id="KW-1185">Reference proteome</keyword>
<keyword evidence="1" id="KW-0812">Transmembrane</keyword>
<dbReference type="Proteomes" id="UP000183508">
    <property type="component" value="Unassembled WGS sequence"/>
</dbReference>
<feature type="transmembrane region" description="Helical" evidence="1">
    <location>
        <begin position="117"/>
        <end position="134"/>
    </location>
</feature>
<dbReference type="AlphaFoldDB" id="A0A1I7GW65"/>
<feature type="transmembrane region" description="Helical" evidence="1">
    <location>
        <begin position="84"/>
        <end position="105"/>
    </location>
</feature>
<organism evidence="2 3">
    <name type="scientific">Alicyclobacillus macrosporangiidus</name>
    <dbReference type="NCBI Taxonomy" id="392015"/>
    <lineage>
        <taxon>Bacteria</taxon>
        <taxon>Bacillati</taxon>
        <taxon>Bacillota</taxon>
        <taxon>Bacilli</taxon>
        <taxon>Bacillales</taxon>
        <taxon>Alicyclobacillaceae</taxon>
        <taxon>Alicyclobacillus</taxon>
    </lineage>
</organism>
<gene>
    <name evidence="2" type="ORF">SAMN05421543_10397</name>
</gene>
<dbReference type="RefSeq" id="WP_074949924.1">
    <property type="nucleotide sequence ID" value="NZ_FPBV01000003.1"/>
</dbReference>
<dbReference type="STRING" id="392015.SAMN05421543_10397"/>
<proteinExistence type="predicted"/>
<sequence>MRRGQRWFATERLALWMWLVGFAVYQMHPYNDPDTPWHLGAGRYMLQHHVVPTTDPFSWTAHGQPWVTQEWLFEVVFAWLANHFGFAGPWVMQVAIHTVTVLVLYRIGTRVSHGHRVMAALAAIAATLVPLIFWTMRPQMVSYMMFSVFLWILQRVREGATRVLWLVPPLMLVWANAHGSSSIGIVMLLLEVLLSFLPPIGRFTGFTLPRGARWKLLLAAAAGLLAGLINPNGIKAYTYALLSTNTLMTDNIMEWHSPNFHIDSFKYGVLPFLIVCFLILLGRSRTIPWRETLYFGGCFAVALVYQRFIPYLCISAAPLMARLLADWWRVLLNPSRWLRAFNGIVMAGTLGYLLWFLPDVRGDVDQHMDAGAYPVAAVNWMLEHGLNGKLVNGYEYGGYLIYRGVPTFVDGRTDIYLQNSVFSDYLAIRNVWWNCPDLLNQYGFQVALFPSGFPIVTYLEHDPDWHVAFRGDGAEVLVRNDFRPAGG</sequence>
<accession>A0A1I7GW65</accession>
<reference evidence="3" key="1">
    <citation type="submission" date="2016-10" db="EMBL/GenBank/DDBJ databases">
        <authorList>
            <person name="Varghese N."/>
        </authorList>
    </citation>
    <scope>NUCLEOTIDE SEQUENCE [LARGE SCALE GENOMIC DNA]</scope>
    <source>
        <strain evidence="3">DSM 17980</strain>
    </source>
</reference>
<evidence type="ECO:0000313" key="3">
    <source>
        <dbReference type="Proteomes" id="UP000183508"/>
    </source>
</evidence>
<feature type="transmembrane region" description="Helical" evidence="1">
    <location>
        <begin position="12"/>
        <end position="28"/>
    </location>
</feature>
<protein>
    <recommendedName>
        <fullName evidence="4">Dolichyl-phosphate-mannose-protein mannosyltransferase</fullName>
    </recommendedName>
</protein>
<name>A0A1I7GW65_9BACL</name>
<keyword evidence="1" id="KW-1133">Transmembrane helix</keyword>
<dbReference type="EMBL" id="FPBV01000003">
    <property type="protein sequence ID" value="SFU52671.1"/>
    <property type="molecule type" value="Genomic_DNA"/>
</dbReference>
<feature type="transmembrane region" description="Helical" evidence="1">
    <location>
        <begin position="185"/>
        <end position="204"/>
    </location>
</feature>
<dbReference type="eggNOG" id="COG1287">
    <property type="taxonomic scope" value="Bacteria"/>
</dbReference>
<feature type="transmembrane region" description="Helical" evidence="1">
    <location>
        <begin position="293"/>
        <end position="317"/>
    </location>
</feature>
<evidence type="ECO:0000313" key="2">
    <source>
        <dbReference type="EMBL" id="SFU52671.1"/>
    </source>
</evidence>
<evidence type="ECO:0008006" key="4">
    <source>
        <dbReference type="Google" id="ProtNLM"/>
    </source>
</evidence>
<feature type="transmembrane region" description="Helical" evidence="1">
    <location>
        <begin position="216"/>
        <end position="234"/>
    </location>
</feature>
<evidence type="ECO:0000256" key="1">
    <source>
        <dbReference type="SAM" id="Phobius"/>
    </source>
</evidence>
<keyword evidence="1" id="KW-0472">Membrane</keyword>
<feature type="transmembrane region" description="Helical" evidence="1">
    <location>
        <begin position="264"/>
        <end position="281"/>
    </location>
</feature>
<feature type="transmembrane region" description="Helical" evidence="1">
    <location>
        <begin position="337"/>
        <end position="357"/>
    </location>
</feature>